<evidence type="ECO:0000313" key="3">
    <source>
        <dbReference type="Proteomes" id="UP001175211"/>
    </source>
</evidence>
<dbReference type="EMBL" id="JAUEPS010000012">
    <property type="protein sequence ID" value="KAK0460582.1"/>
    <property type="molecule type" value="Genomic_DNA"/>
</dbReference>
<dbReference type="GeneID" id="85356292"/>
<feature type="compositionally biased region" description="Basic and acidic residues" evidence="1">
    <location>
        <begin position="40"/>
        <end position="51"/>
    </location>
</feature>
<dbReference type="AlphaFoldDB" id="A0AA39N7R2"/>
<gene>
    <name evidence="2" type="ORF">EV420DRAFT_1533052</name>
</gene>
<sequence>MFTAARIITPKIPFALRKYTKQTPAIIDGPGGALTQGPQTDKEPSQGEDKIPLFPPPKRIPKRLLRRVTFIHGNILQHLEVLEELRKVEKLLPFCLHPNSKNIGHVSGTEPPVLKVESKAFPTLDEVQYIIDTDGMRFIRHAKAQTSNLQGLMESLERDPECMRLPIVIDWTTKQILLDRLSRMYPKTVYREKKIKERQVLKWLVEGLFPKAKQRLWSADTSNAAQVQKWFDTIRAEIKLRKSLFIQTYGDPFDR</sequence>
<reference evidence="2" key="1">
    <citation type="submission" date="2023-06" db="EMBL/GenBank/DDBJ databases">
        <authorList>
            <consortium name="Lawrence Berkeley National Laboratory"/>
            <person name="Ahrendt S."/>
            <person name="Sahu N."/>
            <person name="Indic B."/>
            <person name="Wong-Bajracharya J."/>
            <person name="Merenyi Z."/>
            <person name="Ke H.-M."/>
            <person name="Monk M."/>
            <person name="Kocsube S."/>
            <person name="Drula E."/>
            <person name="Lipzen A."/>
            <person name="Balint B."/>
            <person name="Henrissat B."/>
            <person name="Andreopoulos B."/>
            <person name="Martin F.M."/>
            <person name="Harder C.B."/>
            <person name="Rigling D."/>
            <person name="Ford K.L."/>
            <person name="Foster G.D."/>
            <person name="Pangilinan J."/>
            <person name="Papanicolaou A."/>
            <person name="Barry K."/>
            <person name="LaButti K."/>
            <person name="Viragh M."/>
            <person name="Koriabine M."/>
            <person name="Yan M."/>
            <person name="Riley R."/>
            <person name="Champramary S."/>
            <person name="Plett K.L."/>
            <person name="Tsai I.J."/>
            <person name="Slot J."/>
            <person name="Sipos G."/>
            <person name="Plett J."/>
            <person name="Nagy L.G."/>
            <person name="Grigoriev I.V."/>
        </authorList>
    </citation>
    <scope>NUCLEOTIDE SEQUENCE</scope>
    <source>
        <strain evidence="2">CCBAS 213</strain>
    </source>
</reference>
<organism evidence="2 3">
    <name type="scientific">Armillaria tabescens</name>
    <name type="common">Ringless honey mushroom</name>
    <name type="synonym">Agaricus tabescens</name>
    <dbReference type="NCBI Taxonomy" id="1929756"/>
    <lineage>
        <taxon>Eukaryota</taxon>
        <taxon>Fungi</taxon>
        <taxon>Dikarya</taxon>
        <taxon>Basidiomycota</taxon>
        <taxon>Agaricomycotina</taxon>
        <taxon>Agaricomycetes</taxon>
        <taxon>Agaricomycetidae</taxon>
        <taxon>Agaricales</taxon>
        <taxon>Marasmiineae</taxon>
        <taxon>Physalacriaceae</taxon>
        <taxon>Desarmillaria</taxon>
    </lineage>
</organism>
<accession>A0AA39N7R2</accession>
<evidence type="ECO:0000313" key="2">
    <source>
        <dbReference type="EMBL" id="KAK0460582.1"/>
    </source>
</evidence>
<proteinExistence type="predicted"/>
<keyword evidence="3" id="KW-1185">Reference proteome</keyword>
<dbReference type="RefSeq" id="XP_060332621.1">
    <property type="nucleotide sequence ID" value="XM_060472744.1"/>
</dbReference>
<name>A0AA39N7R2_ARMTA</name>
<feature type="region of interest" description="Disordered" evidence="1">
    <location>
        <begin position="27"/>
        <end position="56"/>
    </location>
</feature>
<comment type="caution">
    <text evidence="2">The sequence shown here is derived from an EMBL/GenBank/DDBJ whole genome shotgun (WGS) entry which is preliminary data.</text>
</comment>
<evidence type="ECO:0000256" key="1">
    <source>
        <dbReference type="SAM" id="MobiDB-lite"/>
    </source>
</evidence>
<dbReference type="Proteomes" id="UP001175211">
    <property type="component" value="Unassembled WGS sequence"/>
</dbReference>
<protein>
    <submittedName>
        <fullName evidence="2">Uncharacterized protein</fullName>
    </submittedName>
</protein>